<accession>A0A8H3LDN5</accession>
<evidence type="ECO:0000313" key="2">
    <source>
        <dbReference type="Proteomes" id="UP000615446"/>
    </source>
</evidence>
<organism evidence="1 2">
    <name type="scientific">Rhizophagus clarus</name>
    <dbReference type="NCBI Taxonomy" id="94130"/>
    <lineage>
        <taxon>Eukaryota</taxon>
        <taxon>Fungi</taxon>
        <taxon>Fungi incertae sedis</taxon>
        <taxon>Mucoromycota</taxon>
        <taxon>Glomeromycotina</taxon>
        <taxon>Glomeromycetes</taxon>
        <taxon>Glomerales</taxon>
        <taxon>Glomeraceae</taxon>
        <taxon>Rhizophagus</taxon>
    </lineage>
</organism>
<reference evidence="1" key="1">
    <citation type="submission" date="2019-10" db="EMBL/GenBank/DDBJ databases">
        <title>Conservation and host-specific expression of non-tandemly repeated heterogenous ribosome RNA gene in arbuscular mycorrhizal fungi.</title>
        <authorList>
            <person name="Maeda T."/>
            <person name="Kobayashi Y."/>
            <person name="Nakagawa T."/>
            <person name="Ezawa T."/>
            <person name="Yamaguchi K."/>
            <person name="Bino T."/>
            <person name="Nishimoto Y."/>
            <person name="Shigenobu S."/>
            <person name="Kawaguchi M."/>
        </authorList>
    </citation>
    <scope>NUCLEOTIDE SEQUENCE</scope>
    <source>
        <strain evidence="1">HR1</strain>
    </source>
</reference>
<dbReference type="AlphaFoldDB" id="A0A8H3LDN5"/>
<protein>
    <recommendedName>
        <fullName evidence="3">Reverse transcriptase domain-containing protein</fullName>
    </recommendedName>
</protein>
<evidence type="ECO:0000313" key="1">
    <source>
        <dbReference type="EMBL" id="GES83836.1"/>
    </source>
</evidence>
<comment type="caution">
    <text evidence="1">The sequence shown here is derived from an EMBL/GenBank/DDBJ whole genome shotgun (WGS) entry which is preliminary data.</text>
</comment>
<evidence type="ECO:0008006" key="3">
    <source>
        <dbReference type="Google" id="ProtNLM"/>
    </source>
</evidence>
<sequence>MESQIMYPLLASSDSNEPQVDNIVINEVKRIAQKAFVSIDRYLETVLAGLMSDTEDPELPKINSRAYQFTITSTCSPLLWITYYDPLFEAINSWTMGGITLKGSIPRSIASSSDNYTLQENIKLLGYLDDTTWIENHIDNLEILLSIADNFYHLANIKSTNPKPDYLQTTKIYSNLTQS</sequence>
<dbReference type="EMBL" id="BLAL01000074">
    <property type="protein sequence ID" value="GES83836.1"/>
    <property type="molecule type" value="Genomic_DNA"/>
</dbReference>
<gene>
    <name evidence="1" type="ORF">RCL2_001098600</name>
</gene>
<proteinExistence type="predicted"/>
<dbReference type="Proteomes" id="UP000615446">
    <property type="component" value="Unassembled WGS sequence"/>
</dbReference>
<name>A0A8H3LDN5_9GLOM</name>